<name>A0A0G4F477_9ALVE</name>
<organism evidence="2">
    <name type="scientific">Chromera velia CCMP2878</name>
    <dbReference type="NCBI Taxonomy" id="1169474"/>
    <lineage>
        <taxon>Eukaryota</taxon>
        <taxon>Sar</taxon>
        <taxon>Alveolata</taxon>
        <taxon>Colpodellida</taxon>
        <taxon>Chromeraceae</taxon>
        <taxon>Chromera</taxon>
    </lineage>
</organism>
<sequence>MAEEKKDTRAFRAASIPSLPCWTEAMEQQEEAVARGWLALCKPKFPEGASLKSHLKARENNYVLVQVGLESLDEAVTQAFDVLKTFESFSDFLFIRAEVVISLLKSVTEFAKQFQKFDGRWCLVDEARERVEREINVERGRRDMCHLFWLSMGFQERSLMEDEEPLLSGASLPHEAASSSPREGEGENSQTGGAEQEEGGKGGPKGKRQQKREKQRALNSKFVDDKTVSEWILDIKEQRFCAAVVRSAVKLARLCFLPDFRSFSRLVHEWRQQAALISVSEEVLRSILAMERELKDLPKVPSWDDLSHMLLDFKEVAVPVNSLFDCRTKSYAETLAVGGFFDPVNGTVQIGSSCANQWTSVDEFVQCVKAEARARFSLEAKKRTNAVLRLNLKEEFKVQESILFFLEALKCHRKGEGGTQEALKGMSYSFPLRREKNLRRKLFNASWARNPMQKLFGVLEFHFPSHELRKIEKQTVAGLEIMQRIRAMRAQLCKDLPNPGDFLRVWAEEDLKFGGDEVDGFDFFESDEGAEEEEEEGEGNGEEEEEEDELDHQGSEESEDADTRRKREEMGGNTHTDFSAYSERYEALSSLESVQSDDQNSISDSPIASKSLVIPFLAPLTLASPPQSTPSPDSPCPRQSLSSLSNSNQPTPASPPEDEEDQQTEGLETETENIDPAALTAAAASNTYAPKFTKKNSEQCFPPKPLPRLSLSPYDSPAPLHTRSTPHQPPVASPPAHIPSRVARGNQPQQCEMCRRVSVPPPSQGGKEEAGGRSAESSSRDGKQSVEYERKGLRHGISSGCAQSEEEEEKDRERKGGAGFSSLGPAEGAAGACGSSADSPLFCPVSTCPSSLPTRPVTPIVSSLPVVQSESLKETEETLHTCPPTAPADSFFFSLPLSRAETETGTETGSNPPKKKSREEALPNTDKEVTSPSTSVRGVNTKHLRRNAPPPDQQRRKDGNTPAVPSPSPPPSCSSPSTSPHSPGAPGSLLSSRNKGNKALGVSRRGGGWSGKTSNQHRIPSSQVQEVQGKEKDGEVTKERGRQSGGSWSWPAGFGVSSSPPPIPGSSLQIPQPSPLFSFSPVSSPTGAQVLKRGGKKEEHEGVQKTQMASSLLAVKEPADGPVSAVSAAQTVSAEADGPVSEVSAAETVSAEADGPVSAVSAAQTVSAEEAEGQPL</sequence>
<feature type="region of interest" description="Disordered" evidence="1">
    <location>
        <begin position="1126"/>
        <end position="1176"/>
    </location>
</feature>
<feature type="compositionally biased region" description="Low complexity" evidence="1">
    <location>
        <begin position="826"/>
        <end position="836"/>
    </location>
</feature>
<feature type="region of interest" description="Disordered" evidence="1">
    <location>
        <begin position="621"/>
        <end position="676"/>
    </location>
</feature>
<feature type="compositionally biased region" description="Low complexity" evidence="1">
    <location>
        <begin position="636"/>
        <end position="649"/>
    </location>
</feature>
<dbReference type="AlphaFoldDB" id="A0A0G4F477"/>
<feature type="compositionally biased region" description="Basic and acidic residues" evidence="1">
    <location>
        <begin position="1028"/>
        <end position="1042"/>
    </location>
</feature>
<proteinExistence type="predicted"/>
<feature type="compositionally biased region" description="Low complexity" evidence="1">
    <location>
        <begin position="974"/>
        <end position="988"/>
    </location>
</feature>
<dbReference type="EMBL" id="CDMZ01000093">
    <property type="protein sequence ID" value="CEM06531.1"/>
    <property type="molecule type" value="Genomic_DNA"/>
</dbReference>
<feature type="compositionally biased region" description="Pro residues" evidence="1">
    <location>
        <begin position="727"/>
        <end position="737"/>
    </location>
</feature>
<feature type="compositionally biased region" description="Polar residues" evidence="1">
    <location>
        <begin position="1011"/>
        <end position="1026"/>
    </location>
</feature>
<feature type="compositionally biased region" description="Low complexity" evidence="1">
    <location>
        <begin position="1065"/>
        <end position="1085"/>
    </location>
</feature>
<evidence type="ECO:0000256" key="1">
    <source>
        <dbReference type="SAM" id="MobiDB-lite"/>
    </source>
</evidence>
<feature type="compositionally biased region" description="Acidic residues" evidence="1">
    <location>
        <begin position="525"/>
        <end position="550"/>
    </location>
</feature>
<feature type="region of interest" description="Disordered" evidence="1">
    <location>
        <begin position="525"/>
        <end position="579"/>
    </location>
</feature>
<protein>
    <submittedName>
        <fullName evidence="2">Uncharacterized protein</fullName>
    </submittedName>
</protein>
<feature type="compositionally biased region" description="Basic residues" evidence="1">
    <location>
        <begin position="204"/>
        <end position="214"/>
    </location>
</feature>
<feature type="compositionally biased region" description="Basic and acidic residues" evidence="1">
    <location>
        <begin position="551"/>
        <end position="570"/>
    </location>
</feature>
<feature type="compositionally biased region" description="Basic and acidic residues" evidence="1">
    <location>
        <begin position="778"/>
        <end position="791"/>
    </location>
</feature>
<evidence type="ECO:0000313" key="2">
    <source>
        <dbReference type="EMBL" id="CEM06531.1"/>
    </source>
</evidence>
<accession>A0A0G4F477</accession>
<feature type="region of interest" description="Disordered" evidence="1">
    <location>
        <begin position="688"/>
        <end position="836"/>
    </location>
</feature>
<reference evidence="2" key="1">
    <citation type="submission" date="2014-11" db="EMBL/GenBank/DDBJ databases">
        <authorList>
            <person name="Otto D Thomas"/>
            <person name="Naeem Raeece"/>
        </authorList>
    </citation>
    <scope>NUCLEOTIDE SEQUENCE</scope>
</reference>
<feature type="region of interest" description="Disordered" evidence="1">
    <location>
        <begin position="171"/>
        <end position="218"/>
    </location>
</feature>
<gene>
    <name evidence="2" type="ORF">Cvel_14942</name>
</gene>
<feature type="compositionally biased region" description="Acidic residues" evidence="1">
    <location>
        <begin position="656"/>
        <end position="673"/>
    </location>
</feature>
<dbReference type="VEuPathDB" id="CryptoDB:Cvel_14942"/>
<feature type="compositionally biased region" description="Basic and acidic residues" evidence="1">
    <location>
        <begin position="917"/>
        <end position="929"/>
    </location>
</feature>
<feature type="compositionally biased region" description="Pro residues" evidence="1">
    <location>
        <begin position="964"/>
        <end position="973"/>
    </location>
</feature>
<feature type="compositionally biased region" description="Polar residues" evidence="1">
    <location>
        <begin position="177"/>
        <end position="191"/>
    </location>
</feature>
<feature type="compositionally biased region" description="Low complexity" evidence="1">
    <location>
        <begin position="1126"/>
        <end position="1168"/>
    </location>
</feature>
<feature type="region of interest" description="Disordered" evidence="1">
    <location>
        <begin position="868"/>
        <end position="1107"/>
    </location>
</feature>